<dbReference type="GeneID" id="18919483"/>
<keyword evidence="3" id="KW-1185">Reference proteome</keyword>
<feature type="region of interest" description="Disordered" evidence="1">
    <location>
        <begin position="59"/>
        <end position="83"/>
    </location>
</feature>
<dbReference type="OrthoDB" id="8954335at2759"/>
<evidence type="ECO:0000313" key="2">
    <source>
        <dbReference type="EMBL" id="EKM58589.1"/>
    </source>
</evidence>
<proteinExistence type="predicted"/>
<dbReference type="RefSeq" id="XP_007392736.1">
    <property type="nucleotide sequence ID" value="XM_007392674.1"/>
</dbReference>
<accession>K5WHJ4</accession>
<feature type="compositionally biased region" description="Basic and acidic residues" evidence="1">
    <location>
        <begin position="59"/>
        <end position="72"/>
    </location>
</feature>
<dbReference type="AlphaFoldDB" id="K5WHJ4"/>
<dbReference type="HOGENOM" id="CLU_2085619_0_0_1"/>
<dbReference type="InParanoid" id="K5WHJ4"/>
<protein>
    <recommendedName>
        <fullName evidence="4">GRIP domain-containing protein</fullName>
    </recommendedName>
</protein>
<dbReference type="EMBL" id="JH930470">
    <property type="protein sequence ID" value="EKM58589.1"/>
    <property type="molecule type" value="Genomic_DNA"/>
</dbReference>
<organism evidence="2 3">
    <name type="scientific">Phanerochaete carnosa (strain HHB-10118-sp)</name>
    <name type="common">White-rot fungus</name>
    <name type="synonym">Peniophora carnosa</name>
    <dbReference type="NCBI Taxonomy" id="650164"/>
    <lineage>
        <taxon>Eukaryota</taxon>
        <taxon>Fungi</taxon>
        <taxon>Dikarya</taxon>
        <taxon>Basidiomycota</taxon>
        <taxon>Agaricomycotina</taxon>
        <taxon>Agaricomycetes</taxon>
        <taxon>Polyporales</taxon>
        <taxon>Phanerochaetaceae</taxon>
        <taxon>Phanerochaete</taxon>
    </lineage>
</organism>
<evidence type="ECO:0008006" key="4">
    <source>
        <dbReference type="Google" id="ProtNLM"/>
    </source>
</evidence>
<sequence>MKQALAEKDERMRKELEQVRNELLQKIKKIERDRDRLSREYAEKKAEADERVRKIQEGLKAEKAEREERQREAAPSVNKADKSPLNVSTVGALQRLTANPRGFFALLGRAIESMFGH</sequence>
<evidence type="ECO:0000256" key="1">
    <source>
        <dbReference type="SAM" id="MobiDB-lite"/>
    </source>
</evidence>
<reference evidence="2 3" key="1">
    <citation type="journal article" date="2012" name="BMC Genomics">
        <title>Comparative genomics of the white-rot fungi, Phanerochaete carnosa and P. chrysosporium, to elucidate the genetic basis of the distinct wood types they colonize.</title>
        <authorList>
            <person name="Suzuki H."/>
            <person name="MacDonald J."/>
            <person name="Syed K."/>
            <person name="Salamov A."/>
            <person name="Hori C."/>
            <person name="Aerts A."/>
            <person name="Henrissat B."/>
            <person name="Wiebenga A."/>
            <person name="vanKuyk P.A."/>
            <person name="Barry K."/>
            <person name="Lindquist E."/>
            <person name="LaButti K."/>
            <person name="Lapidus A."/>
            <person name="Lucas S."/>
            <person name="Coutinho P."/>
            <person name="Gong Y."/>
            <person name="Samejima M."/>
            <person name="Mahadevan R."/>
            <person name="Abou-Zaid M."/>
            <person name="de Vries R.P."/>
            <person name="Igarashi K."/>
            <person name="Yadav J.S."/>
            <person name="Grigoriev I.V."/>
            <person name="Master E.R."/>
        </authorList>
    </citation>
    <scope>NUCLEOTIDE SEQUENCE [LARGE SCALE GENOMIC DNA]</scope>
    <source>
        <strain evidence="2 3">HHB-10118-sp</strain>
    </source>
</reference>
<name>K5WHJ4_PHACS</name>
<evidence type="ECO:0000313" key="3">
    <source>
        <dbReference type="Proteomes" id="UP000008370"/>
    </source>
</evidence>
<gene>
    <name evidence="2" type="ORF">PHACADRAFT_27059</name>
</gene>
<dbReference type="Proteomes" id="UP000008370">
    <property type="component" value="Unassembled WGS sequence"/>
</dbReference>
<dbReference type="KEGG" id="pco:PHACADRAFT_27059"/>